<comment type="caution">
    <text evidence="1">The sequence shown here is derived from an EMBL/GenBank/DDBJ whole genome shotgun (WGS) entry which is preliminary data.</text>
</comment>
<feature type="non-terminal residue" evidence="1">
    <location>
        <position position="33"/>
    </location>
</feature>
<accession>A0A1R0GNM0</accession>
<gene>
    <name evidence="1" type="ORF">AYI68_g7458</name>
</gene>
<dbReference type="EMBL" id="LSSL01006315">
    <property type="protein sequence ID" value="OLY78493.1"/>
    <property type="molecule type" value="Genomic_DNA"/>
</dbReference>
<keyword evidence="2" id="KW-1185">Reference proteome</keyword>
<proteinExistence type="predicted"/>
<evidence type="ECO:0000313" key="2">
    <source>
        <dbReference type="Proteomes" id="UP000187455"/>
    </source>
</evidence>
<evidence type="ECO:0000313" key="1">
    <source>
        <dbReference type="EMBL" id="OLY78493.1"/>
    </source>
</evidence>
<name>A0A1R0GNM0_9FUNG</name>
<dbReference type="Proteomes" id="UP000187455">
    <property type="component" value="Unassembled WGS sequence"/>
</dbReference>
<dbReference type="AlphaFoldDB" id="A0A1R0GNM0"/>
<organism evidence="1 2">
    <name type="scientific">Smittium mucronatum</name>
    <dbReference type="NCBI Taxonomy" id="133383"/>
    <lineage>
        <taxon>Eukaryota</taxon>
        <taxon>Fungi</taxon>
        <taxon>Fungi incertae sedis</taxon>
        <taxon>Zoopagomycota</taxon>
        <taxon>Kickxellomycotina</taxon>
        <taxon>Harpellomycetes</taxon>
        <taxon>Harpellales</taxon>
        <taxon>Legeriomycetaceae</taxon>
        <taxon>Smittium</taxon>
    </lineage>
</organism>
<protein>
    <submittedName>
        <fullName evidence="1">Uncharacterized protein</fullName>
    </submittedName>
</protein>
<reference evidence="1 2" key="1">
    <citation type="journal article" date="2016" name="Mol. Biol. Evol.">
        <title>Genome-Wide Survey of Gut Fungi (Harpellales) Reveals the First Horizontally Transferred Ubiquitin Gene from a Mosquito Host.</title>
        <authorList>
            <person name="Wang Y."/>
            <person name="White M.M."/>
            <person name="Kvist S."/>
            <person name="Moncalvo J.M."/>
        </authorList>
    </citation>
    <scope>NUCLEOTIDE SEQUENCE [LARGE SCALE GENOMIC DNA]</scope>
    <source>
        <strain evidence="1 2">ALG-7-W6</strain>
    </source>
</reference>
<sequence>MTARSLSYPAYLKQCQGGSFGWYIENFSRRYAA</sequence>